<evidence type="ECO:0000313" key="4">
    <source>
        <dbReference type="EMBL" id="CAG2011091.1"/>
    </source>
</evidence>
<reference evidence="4" key="1">
    <citation type="submission" date="2021-03" db="EMBL/GenBank/DDBJ databases">
        <authorList>
            <person name="Alouane T."/>
            <person name="Langin T."/>
            <person name="Bonhomme L."/>
        </authorList>
    </citation>
    <scope>NUCLEOTIDE SEQUENCE</scope>
    <source>
        <strain evidence="4">MDC_Fg202</strain>
    </source>
</reference>
<evidence type="ECO:0008006" key="6">
    <source>
        <dbReference type="Google" id="ProtNLM"/>
    </source>
</evidence>
<sequence>MPSTSPVILILGAGPNIGRALAPARSLKEADSTDNQLHITSDFSNTDDAVNAFDKVKKAFGIPSVVVYNCSTNTFTPADDPLAIPIANFRSERNINIDSAFVAAQQAVLGFDQLPSSTARTFIYTGNVTNVAILPKMLSSGVCKSGAAHMIWAASAGYRDRGYKFYYADERKEDGSPKYRIDGDAHAKLHWELAHANTQRTWMQTFVRKNAFGRSPHESGKLNSNSKDGRGIL</sequence>
<feature type="region of interest" description="Disordered" evidence="3">
    <location>
        <begin position="213"/>
        <end position="233"/>
    </location>
</feature>
<gene>
    <name evidence="4" type="ORF">MDCFG202_LOCUS601802</name>
</gene>
<comment type="caution">
    <text evidence="4">The sequence shown here is derived from an EMBL/GenBank/DDBJ whole genome shotgun (WGS) entry which is preliminary data.</text>
</comment>
<dbReference type="AlphaFoldDB" id="A0A9N8RR02"/>
<dbReference type="InterPro" id="IPR036291">
    <property type="entry name" value="NAD(P)-bd_dom_sf"/>
</dbReference>
<evidence type="ECO:0000256" key="1">
    <source>
        <dbReference type="ARBA" id="ARBA00006484"/>
    </source>
</evidence>
<organism evidence="4 5">
    <name type="scientific">Gibberella zeae</name>
    <name type="common">Wheat head blight fungus</name>
    <name type="synonym">Fusarium graminearum</name>
    <dbReference type="NCBI Taxonomy" id="5518"/>
    <lineage>
        <taxon>Eukaryota</taxon>
        <taxon>Fungi</taxon>
        <taxon>Dikarya</taxon>
        <taxon>Ascomycota</taxon>
        <taxon>Pezizomycotina</taxon>
        <taxon>Sordariomycetes</taxon>
        <taxon>Hypocreomycetidae</taxon>
        <taxon>Hypocreales</taxon>
        <taxon>Nectriaceae</taxon>
        <taxon>Fusarium</taxon>
    </lineage>
</organism>
<evidence type="ECO:0000256" key="2">
    <source>
        <dbReference type="ARBA" id="ARBA00023002"/>
    </source>
</evidence>
<name>A0A9N8RR02_GIBZA</name>
<protein>
    <recommendedName>
        <fullName evidence="6">Short chain type dehydrogenase</fullName>
    </recommendedName>
</protein>
<dbReference type="SUPFAM" id="SSF51735">
    <property type="entry name" value="NAD(P)-binding Rossmann-fold domains"/>
    <property type="match status" value="1"/>
</dbReference>
<keyword evidence="2" id="KW-0560">Oxidoreductase</keyword>
<evidence type="ECO:0000313" key="5">
    <source>
        <dbReference type="Proteomes" id="UP000746612"/>
    </source>
</evidence>
<dbReference type="EMBL" id="CAJPIJ010000269">
    <property type="protein sequence ID" value="CAG2011091.1"/>
    <property type="molecule type" value="Genomic_DNA"/>
</dbReference>
<dbReference type="PANTHER" id="PTHR43669">
    <property type="entry name" value="5-KETO-D-GLUCONATE 5-REDUCTASE"/>
    <property type="match status" value="1"/>
</dbReference>
<dbReference type="Gene3D" id="3.40.50.720">
    <property type="entry name" value="NAD(P)-binding Rossmann-like Domain"/>
    <property type="match status" value="1"/>
</dbReference>
<dbReference type="Proteomes" id="UP000746612">
    <property type="component" value="Unassembled WGS sequence"/>
</dbReference>
<evidence type="ECO:0000256" key="3">
    <source>
        <dbReference type="SAM" id="MobiDB-lite"/>
    </source>
</evidence>
<accession>A0A9N8RR02</accession>
<comment type="similarity">
    <text evidence="1">Belongs to the short-chain dehydrogenases/reductases (SDR) family.</text>
</comment>
<proteinExistence type="inferred from homology"/>
<dbReference type="GO" id="GO:0016491">
    <property type="term" value="F:oxidoreductase activity"/>
    <property type="evidence" value="ECO:0007669"/>
    <property type="project" value="UniProtKB-KW"/>
</dbReference>
<dbReference type="PANTHER" id="PTHR43669:SF4">
    <property type="entry name" value="SHORT-CHAIN DEHYDROGENASE"/>
    <property type="match status" value="1"/>
</dbReference>